<keyword evidence="4 6" id="KW-0408">Iron</keyword>
<dbReference type="Gene3D" id="1.10.630.10">
    <property type="entry name" value="Cytochrome P450"/>
    <property type="match status" value="1"/>
</dbReference>
<evidence type="ECO:0000256" key="4">
    <source>
        <dbReference type="ARBA" id="ARBA00023004"/>
    </source>
</evidence>
<keyword evidence="3 6" id="KW-0560">Oxidoreductase</keyword>
<dbReference type="OrthoDB" id="1470350at2759"/>
<dbReference type="InterPro" id="IPR036396">
    <property type="entry name" value="Cyt_P450_sf"/>
</dbReference>
<keyword evidence="5 6" id="KW-0503">Monooxygenase</keyword>
<proteinExistence type="inferred from homology"/>
<dbReference type="PROSITE" id="PS00086">
    <property type="entry name" value="CYTOCHROME_P450"/>
    <property type="match status" value="1"/>
</dbReference>
<dbReference type="Pfam" id="PF00067">
    <property type="entry name" value="p450"/>
    <property type="match status" value="1"/>
</dbReference>
<dbReference type="GO" id="GO:0020037">
    <property type="term" value="F:heme binding"/>
    <property type="evidence" value="ECO:0007669"/>
    <property type="project" value="InterPro"/>
</dbReference>
<accession>A0A6A4I0T0</accession>
<dbReference type="Proteomes" id="UP000799118">
    <property type="component" value="Unassembled WGS sequence"/>
</dbReference>
<name>A0A6A4I0T0_9AGAR</name>
<organism evidence="7 8">
    <name type="scientific">Gymnopus androsaceus JB14</name>
    <dbReference type="NCBI Taxonomy" id="1447944"/>
    <lineage>
        <taxon>Eukaryota</taxon>
        <taxon>Fungi</taxon>
        <taxon>Dikarya</taxon>
        <taxon>Basidiomycota</taxon>
        <taxon>Agaricomycotina</taxon>
        <taxon>Agaricomycetes</taxon>
        <taxon>Agaricomycetidae</taxon>
        <taxon>Agaricales</taxon>
        <taxon>Marasmiineae</taxon>
        <taxon>Omphalotaceae</taxon>
        <taxon>Gymnopus</taxon>
    </lineage>
</organism>
<dbReference type="PANTHER" id="PTHR24303:SF31">
    <property type="entry name" value="CYTOCHROME P450 307A1-RELATED"/>
    <property type="match status" value="1"/>
</dbReference>
<evidence type="ECO:0000313" key="8">
    <source>
        <dbReference type="Proteomes" id="UP000799118"/>
    </source>
</evidence>
<sequence>NAYNRLPEVWGGDADLWNPLRFFDDKQDVSVGVFSNLATFSGGVRSCVGWQFAIMELQVMLFGLVESFEFSLPPGGLDIQRIPSILMVPMIRGRPELGVQLPLVVKQRTTTLAV</sequence>
<evidence type="ECO:0000256" key="1">
    <source>
        <dbReference type="ARBA" id="ARBA00001971"/>
    </source>
</evidence>
<dbReference type="EMBL" id="ML769417">
    <property type="protein sequence ID" value="KAE9404339.1"/>
    <property type="molecule type" value="Genomic_DNA"/>
</dbReference>
<feature type="non-terminal residue" evidence="7">
    <location>
        <position position="1"/>
    </location>
</feature>
<dbReference type="InterPro" id="IPR017972">
    <property type="entry name" value="Cyt_P450_CS"/>
</dbReference>
<evidence type="ECO:0000313" key="7">
    <source>
        <dbReference type="EMBL" id="KAE9404339.1"/>
    </source>
</evidence>
<keyword evidence="2 6" id="KW-0479">Metal-binding</keyword>
<evidence type="ECO:0000256" key="6">
    <source>
        <dbReference type="RuleBase" id="RU000461"/>
    </source>
</evidence>
<evidence type="ECO:0008006" key="9">
    <source>
        <dbReference type="Google" id="ProtNLM"/>
    </source>
</evidence>
<dbReference type="GO" id="GO:0004497">
    <property type="term" value="F:monooxygenase activity"/>
    <property type="evidence" value="ECO:0007669"/>
    <property type="project" value="UniProtKB-KW"/>
</dbReference>
<dbReference type="InterPro" id="IPR001128">
    <property type="entry name" value="Cyt_P450"/>
</dbReference>
<comment type="similarity">
    <text evidence="6">Belongs to the cytochrome P450 family.</text>
</comment>
<dbReference type="GO" id="GO:0016705">
    <property type="term" value="F:oxidoreductase activity, acting on paired donors, with incorporation or reduction of molecular oxygen"/>
    <property type="evidence" value="ECO:0007669"/>
    <property type="project" value="InterPro"/>
</dbReference>
<keyword evidence="6" id="KW-0349">Heme</keyword>
<protein>
    <recommendedName>
        <fullName evidence="9">Cytochrome P450</fullName>
    </recommendedName>
</protein>
<dbReference type="AlphaFoldDB" id="A0A6A4I0T0"/>
<evidence type="ECO:0000256" key="3">
    <source>
        <dbReference type="ARBA" id="ARBA00023002"/>
    </source>
</evidence>
<dbReference type="GO" id="GO:0005506">
    <property type="term" value="F:iron ion binding"/>
    <property type="evidence" value="ECO:0007669"/>
    <property type="project" value="InterPro"/>
</dbReference>
<dbReference type="SUPFAM" id="SSF48264">
    <property type="entry name" value="Cytochrome P450"/>
    <property type="match status" value="1"/>
</dbReference>
<reference evidence="7" key="1">
    <citation type="journal article" date="2019" name="Environ. Microbiol.">
        <title>Fungal ecological strategies reflected in gene transcription - a case study of two litter decomposers.</title>
        <authorList>
            <person name="Barbi F."/>
            <person name="Kohler A."/>
            <person name="Barry K."/>
            <person name="Baskaran P."/>
            <person name="Daum C."/>
            <person name="Fauchery L."/>
            <person name="Ihrmark K."/>
            <person name="Kuo A."/>
            <person name="LaButti K."/>
            <person name="Lipzen A."/>
            <person name="Morin E."/>
            <person name="Grigoriev I.V."/>
            <person name="Henrissat B."/>
            <person name="Lindahl B."/>
            <person name="Martin F."/>
        </authorList>
    </citation>
    <scope>NUCLEOTIDE SEQUENCE</scope>
    <source>
        <strain evidence="7">JB14</strain>
    </source>
</reference>
<dbReference type="PANTHER" id="PTHR24303">
    <property type="entry name" value="HEME-BINDING MONOOXYGENASE FAMILY"/>
    <property type="match status" value="1"/>
</dbReference>
<gene>
    <name evidence="7" type="ORF">BT96DRAFT_425568</name>
</gene>
<comment type="cofactor">
    <cofactor evidence="1">
        <name>heme</name>
        <dbReference type="ChEBI" id="CHEBI:30413"/>
    </cofactor>
</comment>
<evidence type="ECO:0000256" key="5">
    <source>
        <dbReference type="ARBA" id="ARBA00023033"/>
    </source>
</evidence>
<keyword evidence="8" id="KW-1185">Reference proteome</keyword>
<evidence type="ECO:0000256" key="2">
    <source>
        <dbReference type="ARBA" id="ARBA00022723"/>
    </source>
</evidence>